<name>A0ABQ6M3K5_9STRA</name>
<evidence type="ECO:0000256" key="5">
    <source>
        <dbReference type="RuleBase" id="RU363050"/>
    </source>
</evidence>
<accession>A0ABQ6M3K5</accession>
<keyword evidence="2 5" id="KW-0963">Cytoplasm</keyword>
<evidence type="ECO:0000313" key="9">
    <source>
        <dbReference type="EMBL" id="GMI18932.1"/>
    </source>
</evidence>
<feature type="domain" description="Gamma tubulin complex component protein N-terminal" evidence="8">
    <location>
        <begin position="4"/>
        <end position="95"/>
    </location>
</feature>
<dbReference type="InterPro" id="IPR041470">
    <property type="entry name" value="GCP_N"/>
</dbReference>
<evidence type="ECO:0000256" key="1">
    <source>
        <dbReference type="ARBA" id="ARBA00010337"/>
    </source>
</evidence>
<sequence>MEDFNAQYWDRVYSVNPKNVLAFLKQDASDNDLSTKILTTGKYLNVISDSNKLVTPMSPTPFVYSDSTAPTAYADLVEAAFAFASKSVLDLMMSEHSLLSHLACLRRYFLLDAGDFFVTFMDVAERELGNDVGRLSRGRVQSLLNMSIRETAGGSADRAGGGREELHANVVCEFSSYSLVAHLDAIHSWGGGVAEDGGGGERVALKGIEAIMLGYNASWPLSLVISKKAITKYQLVFRHLFFSKHVERRLQQVWLTHQQLKELGNRGVMGATHTLRQRMLHFVQNFVYYIMFEVIRPQWRVMEEALKKVTTIDQVLEVHNEFLDSTLKETLLTNQDLLKILTKLMSTCLLFAEEMKAFNDSLELDSKFENVAVHERLQRLNLDPSDANAPNPDKVKKTNTPKMQQARYKARRERLGTLTEEVKRGLVADSYTQMVKRFAASFDSLLASFMQKLFADAHSQYHSHLTNLCTRLDYNGFWSSKSAAEGGAGRADGYGENFARASLGL</sequence>
<reference evidence="9 10" key="1">
    <citation type="journal article" date="2023" name="Commun. Biol.">
        <title>Genome analysis of Parmales, the sister group of diatoms, reveals the evolutionary specialization of diatoms from phago-mixotrophs to photoautotrophs.</title>
        <authorList>
            <person name="Ban H."/>
            <person name="Sato S."/>
            <person name="Yoshikawa S."/>
            <person name="Yamada K."/>
            <person name="Nakamura Y."/>
            <person name="Ichinomiya M."/>
            <person name="Sato N."/>
            <person name="Blanc-Mathieu R."/>
            <person name="Endo H."/>
            <person name="Kuwata A."/>
            <person name="Ogata H."/>
        </authorList>
    </citation>
    <scope>NUCLEOTIDE SEQUENCE [LARGE SCALE GENOMIC DNA]</scope>
</reference>
<evidence type="ECO:0000259" key="8">
    <source>
        <dbReference type="Pfam" id="PF17681"/>
    </source>
</evidence>
<evidence type="ECO:0000256" key="3">
    <source>
        <dbReference type="ARBA" id="ARBA00022701"/>
    </source>
</evidence>
<gene>
    <name evidence="9" type="ORF">TeGR_g7323</name>
</gene>
<dbReference type="InterPro" id="IPR007259">
    <property type="entry name" value="GCP"/>
</dbReference>
<evidence type="ECO:0000256" key="2">
    <source>
        <dbReference type="ARBA" id="ARBA00022490"/>
    </source>
</evidence>
<feature type="region of interest" description="Disordered" evidence="6">
    <location>
        <begin position="382"/>
        <end position="406"/>
    </location>
</feature>
<dbReference type="PANTHER" id="PTHR19302:SF13">
    <property type="entry name" value="GAMMA-TUBULIN COMPLEX COMPONENT 2"/>
    <property type="match status" value="1"/>
</dbReference>
<comment type="subcellular location">
    <subcellularLocation>
        <location evidence="5">Cytoplasm</location>
        <location evidence="5">Cytoskeleton</location>
        <location evidence="5">Microtubule organizing center</location>
    </subcellularLocation>
</comment>
<feature type="domain" description="Gamma tubulin complex component C-terminal" evidence="7">
    <location>
        <begin position="98"/>
        <end position="478"/>
    </location>
</feature>
<evidence type="ECO:0000256" key="4">
    <source>
        <dbReference type="ARBA" id="ARBA00023212"/>
    </source>
</evidence>
<keyword evidence="3 5" id="KW-0493">Microtubule</keyword>
<dbReference type="InterPro" id="IPR040457">
    <property type="entry name" value="GCP_C"/>
</dbReference>
<protein>
    <recommendedName>
        <fullName evidence="5">Spindle pole body component</fullName>
    </recommendedName>
</protein>
<keyword evidence="10" id="KW-1185">Reference proteome</keyword>
<dbReference type="Proteomes" id="UP001165060">
    <property type="component" value="Unassembled WGS sequence"/>
</dbReference>
<dbReference type="Pfam" id="PF04130">
    <property type="entry name" value="GCP_C_terminal"/>
    <property type="match status" value="1"/>
</dbReference>
<organism evidence="9 10">
    <name type="scientific">Tetraparma gracilis</name>
    <dbReference type="NCBI Taxonomy" id="2962635"/>
    <lineage>
        <taxon>Eukaryota</taxon>
        <taxon>Sar</taxon>
        <taxon>Stramenopiles</taxon>
        <taxon>Ochrophyta</taxon>
        <taxon>Bolidophyceae</taxon>
        <taxon>Parmales</taxon>
        <taxon>Triparmaceae</taxon>
        <taxon>Tetraparma</taxon>
    </lineage>
</organism>
<dbReference type="Pfam" id="PF17681">
    <property type="entry name" value="GCP_N_terminal"/>
    <property type="match status" value="1"/>
</dbReference>
<evidence type="ECO:0000259" key="7">
    <source>
        <dbReference type="Pfam" id="PF04130"/>
    </source>
</evidence>
<proteinExistence type="inferred from homology"/>
<dbReference type="EMBL" id="BRYB01003656">
    <property type="protein sequence ID" value="GMI18932.1"/>
    <property type="molecule type" value="Genomic_DNA"/>
</dbReference>
<dbReference type="PANTHER" id="PTHR19302">
    <property type="entry name" value="GAMMA TUBULIN COMPLEX PROTEIN"/>
    <property type="match status" value="1"/>
</dbReference>
<comment type="caution">
    <text evidence="9">The sequence shown here is derived from an EMBL/GenBank/DDBJ whole genome shotgun (WGS) entry which is preliminary data.</text>
</comment>
<dbReference type="Gene3D" id="1.20.120.1900">
    <property type="entry name" value="Gamma-tubulin complex, C-terminal domain"/>
    <property type="match status" value="1"/>
</dbReference>
<keyword evidence="4 5" id="KW-0206">Cytoskeleton</keyword>
<comment type="similarity">
    <text evidence="1 5">Belongs to the TUBGCP family.</text>
</comment>
<evidence type="ECO:0000256" key="6">
    <source>
        <dbReference type="SAM" id="MobiDB-lite"/>
    </source>
</evidence>
<dbReference type="InterPro" id="IPR042241">
    <property type="entry name" value="GCP_C_sf"/>
</dbReference>
<evidence type="ECO:0000313" key="10">
    <source>
        <dbReference type="Proteomes" id="UP001165060"/>
    </source>
</evidence>